<dbReference type="PANTHER" id="PTHR18640:SF5">
    <property type="entry name" value="SODIUM_BILE ACID COTRANSPORTER 7"/>
    <property type="match status" value="1"/>
</dbReference>
<dbReference type="GO" id="GO:0005886">
    <property type="term" value="C:plasma membrane"/>
    <property type="evidence" value="ECO:0007669"/>
    <property type="project" value="TreeGrafter"/>
</dbReference>
<dbReference type="InterPro" id="IPR038770">
    <property type="entry name" value="Na+/solute_symporter_sf"/>
</dbReference>
<comment type="subcellular location">
    <subcellularLocation>
        <location evidence="1">Membrane</location>
        <topology evidence="1">Multi-pass membrane protein</topology>
    </subcellularLocation>
</comment>
<evidence type="ECO:0000256" key="2">
    <source>
        <dbReference type="ARBA" id="ARBA00022692"/>
    </source>
</evidence>
<feature type="transmembrane region" description="Helical" evidence="5">
    <location>
        <begin position="20"/>
        <end position="39"/>
    </location>
</feature>
<dbReference type="InterPro" id="IPR002657">
    <property type="entry name" value="BilAc:Na_symport/Acr3"/>
</dbReference>
<sequence>MEDFKGICGKLLKMARNWSLPLGIITGVAVYAAFHFFSFLNPLKPAAEVTAGHLIPVLQFVMLFFTFCKVRPSEMKIRKWHLWLALVQVLACIAIALPLYFFPEFRYAVLLEGAMVCIVCPTAVAAAVITGKLGGNEASLTTYTIISNMIAAVVIPIVFPMVERHEGMPFMVQFAVILKMVFPVLICPLLAALVVRKFFPRLLAAILRYCSSLAFYLWAFSLIMIIAQALRSVVNGHFEAWMLWCSAGISLAVCILQFAIGKMTGGHYGDRISAGQGLGQKNTVFAIWVSVAYLSPVVSVAPSCYILWQNVINSWQLWRRQKAGSRS</sequence>
<feature type="transmembrane region" description="Helical" evidence="5">
    <location>
        <begin position="107"/>
        <end position="128"/>
    </location>
</feature>
<feature type="transmembrane region" description="Helical" evidence="5">
    <location>
        <begin position="282"/>
        <end position="308"/>
    </location>
</feature>
<organism evidence="6 7">
    <name type="scientific">Candidatus Cryptobacteroides excrementavium</name>
    <dbReference type="NCBI Taxonomy" id="2840759"/>
    <lineage>
        <taxon>Bacteria</taxon>
        <taxon>Pseudomonadati</taxon>
        <taxon>Bacteroidota</taxon>
        <taxon>Bacteroidia</taxon>
        <taxon>Bacteroidales</taxon>
        <taxon>Candidatus Cryptobacteroides</taxon>
    </lineage>
</organism>
<evidence type="ECO:0000256" key="5">
    <source>
        <dbReference type="SAM" id="Phobius"/>
    </source>
</evidence>
<evidence type="ECO:0000313" key="6">
    <source>
        <dbReference type="EMBL" id="MBO8485472.1"/>
    </source>
</evidence>
<dbReference type="EMBL" id="JADILX010000062">
    <property type="protein sequence ID" value="MBO8485472.1"/>
    <property type="molecule type" value="Genomic_DNA"/>
</dbReference>
<evidence type="ECO:0000256" key="1">
    <source>
        <dbReference type="ARBA" id="ARBA00004141"/>
    </source>
</evidence>
<keyword evidence="4 5" id="KW-0472">Membrane</keyword>
<keyword evidence="2 5" id="KW-0812">Transmembrane</keyword>
<dbReference type="Pfam" id="PF01758">
    <property type="entry name" value="SBF"/>
    <property type="match status" value="1"/>
</dbReference>
<feature type="transmembrane region" description="Helical" evidence="5">
    <location>
        <begin position="171"/>
        <end position="194"/>
    </location>
</feature>
<evidence type="ECO:0000256" key="3">
    <source>
        <dbReference type="ARBA" id="ARBA00022989"/>
    </source>
</evidence>
<feature type="transmembrane region" description="Helical" evidence="5">
    <location>
        <begin position="51"/>
        <end position="68"/>
    </location>
</feature>
<feature type="transmembrane region" description="Helical" evidence="5">
    <location>
        <begin position="206"/>
        <end position="229"/>
    </location>
</feature>
<reference evidence="6" key="1">
    <citation type="submission" date="2020-10" db="EMBL/GenBank/DDBJ databases">
        <authorList>
            <person name="Gilroy R."/>
        </authorList>
    </citation>
    <scope>NUCLEOTIDE SEQUENCE</scope>
    <source>
        <strain evidence="6">B2-16538</strain>
    </source>
</reference>
<accession>A0A9D9J3Z5</accession>
<reference evidence="6" key="2">
    <citation type="journal article" date="2021" name="PeerJ">
        <title>Extensive microbial diversity within the chicken gut microbiome revealed by metagenomics and culture.</title>
        <authorList>
            <person name="Gilroy R."/>
            <person name="Ravi A."/>
            <person name="Getino M."/>
            <person name="Pursley I."/>
            <person name="Horton D.L."/>
            <person name="Alikhan N.F."/>
            <person name="Baker D."/>
            <person name="Gharbi K."/>
            <person name="Hall N."/>
            <person name="Watson M."/>
            <person name="Adriaenssens E.M."/>
            <person name="Foster-Nyarko E."/>
            <person name="Jarju S."/>
            <person name="Secka A."/>
            <person name="Antonio M."/>
            <person name="Oren A."/>
            <person name="Chaudhuri R.R."/>
            <person name="La Ragione R."/>
            <person name="Hildebrand F."/>
            <person name="Pallen M.J."/>
        </authorList>
    </citation>
    <scope>NUCLEOTIDE SEQUENCE</scope>
    <source>
        <strain evidence="6">B2-16538</strain>
    </source>
</reference>
<dbReference type="Proteomes" id="UP000823750">
    <property type="component" value="Unassembled WGS sequence"/>
</dbReference>
<evidence type="ECO:0000313" key="7">
    <source>
        <dbReference type="Proteomes" id="UP000823750"/>
    </source>
</evidence>
<evidence type="ECO:0000256" key="4">
    <source>
        <dbReference type="ARBA" id="ARBA00023136"/>
    </source>
</evidence>
<dbReference type="AlphaFoldDB" id="A0A9D9J3Z5"/>
<protein>
    <submittedName>
        <fullName evidence="6">Transporter</fullName>
    </submittedName>
</protein>
<gene>
    <name evidence="6" type="ORF">IAB78_03505</name>
</gene>
<keyword evidence="3 5" id="KW-1133">Transmembrane helix</keyword>
<proteinExistence type="predicted"/>
<feature type="transmembrane region" description="Helical" evidence="5">
    <location>
        <begin position="80"/>
        <end position="101"/>
    </location>
</feature>
<dbReference type="PANTHER" id="PTHR18640">
    <property type="entry name" value="SOLUTE CARRIER FAMILY 10 MEMBER 7"/>
    <property type="match status" value="1"/>
</dbReference>
<dbReference type="InterPro" id="IPR016833">
    <property type="entry name" value="Put_Na-Bile_cotransptr"/>
</dbReference>
<feature type="transmembrane region" description="Helical" evidence="5">
    <location>
        <begin position="140"/>
        <end position="159"/>
    </location>
</feature>
<dbReference type="Gene3D" id="1.20.1530.20">
    <property type="match status" value="1"/>
</dbReference>
<comment type="caution">
    <text evidence="6">The sequence shown here is derived from an EMBL/GenBank/DDBJ whole genome shotgun (WGS) entry which is preliminary data.</text>
</comment>
<feature type="transmembrane region" description="Helical" evidence="5">
    <location>
        <begin position="241"/>
        <end position="261"/>
    </location>
</feature>
<name>A0A9D9J3Z5_9BACT</name>